<dbReference type="SUPFAM" id="SSF51011">
    <property type="entry name" value="Glycosyl hydrolase domain"/>
    <property type="match status" value="1"/>
</dbReference>
<dbReference type="CDD" id="cd02860">
    <property type="entry name" value="E_set_Pullulanase"/>
    <property type="match status" value="1"/>
</dbReference>
<dbReference type="Gene3D" id="2.60.40.10">
    <property type="entry name" value="Immunoglobulins"/>
    <property type="match status" value="1"/>
</dbReference>
<dbReference type="CDD" id="cd11341">
    <property type="entry name" value="AmyAc_Pullulanase_LD-like"/>
    <property type="match status" value="1"/>
</dbReference>
<dbReference type="Pfam" id="PF11852">
    <property type="entry name" value="Pullul_strch_C"/>
    <property type="match status" value="1"/>
</dbReference>
<dbReference type="InterPro" id="IPR011839">
    <property type="entry name" value="Pullul_strch"/>
</dbReference>
<dbReference type="RefSeq" id="WP_263593342.1">
    <property type="nucleotide sequence ID" value="NZ_CP107020.1"/>
</dbReference>
<evidence type="ECO:0000259" key="3">
    <source>
        <dbReference type="Pfam" id="PF02922"/>
    </source>
</evidence>
<dbReference type="EMBL" id="CP107020">
    <property type="protein sequence ID" value="UYG16129.1"/>
    <property type="molecule type" value="Genomic_DNA"/>
</dbReference>
<accession>A0ABY6G0D1</accession>
<feature type="domain" description="Pullulanase N2" evidence="5">
    <location>
        <begin position="36"/>
        <end position="154"/>
    </location>
</feature>
<dbReference type="InterPro" id="IPR014756">
    <property type="entry name" value="Ig_E-set"/>
</dbReference>
<comment type="similarity">
    <text evidence="1">Belongs to the glycosyl hydrolase 13 family.</text>
</comment>
<protein>
    <submittedName>
        <fullName evidence="6">Pullulanase-type alpha-1,6-glucosidase</fullName>
    </submittedName>
</protein>
<gene>
    <name evidence="6" type="primary">pulA</name>
    <name evidence="6" type="ORF">BRM3_10930</name>
</gene>
<feature type="domain" description="Alpha-1,6-glucosidases pullulanase-type C-terminal" evidence="4">
    <location>
        <begin position="751"/>
        <end position="911"/>
    </location>
</feature>
<dbReference type="InterPro" id="IPR040671">
    <property type="entry name" value="Pullulanase_N2"/>
</dbReference>
<dbReference type="InterPro" id="IPR024561">
    <property type="entry name" value="Pullul_strch_C"/>
</dbReference>
<feature type="region of interest" description="Disordered" evidence="2">
    <location>
        <begin position="1"/>
        <end position="26"/>
    </location>
</feature>
<dbReference type="SUPFAM" id="SSF51445">
    <property type="entry name" value="(Trans)glycosidases"/>
    <property type="match status" value="1"/>
</dbReference>
<dbReference type="Gene3D" id="2.60.40.1180">
    <property type="entry name" value="Golgi alpha-mannosidase II"/>
    <property type="match status" value="1"/>
</dbReference>
<dbReference type="InterPro" id="IPR017853">
    <property type="entry name" value="GH"/>
</dbReference>
<organism evidence="6 7">
    <name type="scientific">Brachybacterium huguangmaarense</name>
    <dbReference type="NCBI Taxonomy" id="1652028"/>
    <lineage>
        <taxon>Bacteria</taxon>
        <taxon>Bacillati</taxon>
        <taxon>Actinomycetota</taxon>
        <taxon>Actinomycetes</taxon>
        <taxon>Micrococcales</taxon>
        <taxon>Dermabacteraceae</taxon>
        <taxon>Brachybacterium</taxon>
    </lineage>
</organism>
<evidence type="ECO:0000259" key="5">
    <source>
        <dbReference type="Pfam" id="PF17967"/>
    </source>
</evidence>
<dbReference type="Proteomes" id="UP001164305">
    <property type="component" value="Chromosome"/>
</dbReference>
<dbReference type="SUPFAM" id="SSF81296">
    <property type="entry name" value="E set domains"/>
    <property type="match status" value="2"/>
</dbReference>
<evidence type="ECO:0000256" key="2">
    <source>
        <dbReference type="SAM" id="MobiDB-lite"/>
    </source>
</evidence>
<dbReference type="Pfam" id="PF17967">
    <property type="entry name" value="Pullulanase_N2"/>
    <property type="match status" value="1"/>
</dbReference>
<dbReference type="InterPro" id="IPR004193">
    <property type="entry name" value="Glyco_hydro_13_N"/>
</dbReference>
<dbReference type="PANTHER" id="PTHR43002">
    <property type="entry name" value="GLYCOGEN DEBRANCHING ENZYME"/>
    <property type="match status" value="1"/>
</dbReference>
<name>A0ABY6G0D1_9MICO</name>
<evidence type="ECO:0000313" key="7">
    <source>
        <dbReference type="Proteomes" id="UP001164305"/>
    </source>
</evidence>
<reference evidence="6" key="1">
    <citation type="submission" date="2022-10" db="EMBL/GenBank/DDBJ databases">
        <title>Whole-Genome Sequencing of Brachybacterium huguangmaarense BRM-3, Isolated from Betula schmidtii.</title>
        <authorList>
            <person name="Haam D."/>
        </authorList>
    </citation>
    <scope>NUCLEOTIDE SEQUENCE</scope>
    <source>
        <strain evidence="6">BRM-3</strain>
    </source>
</reference>
<evidence type="ECO:0000256" key="1">
    <source>
        <dbReference type="ARBA" id="ARBA00008061"/>
    </source>
</evidence>
<evidence type="ECO:0000313" key="6">
    <source>
        <dbReference type="EMBL" id="UYG16129.1"/>
    </source>
</evidence>
<dbReference type="InterPro" id="IPR013780">
    <property type="entry name" value="Glyco_hydro_b"/>
</dbReference>
<proteinExistence type="inferred from homology"/>
<sequence length="915" mass="98904">MSSLTVPAAAPNVRAAHSPSAQTSTRAQDALPLRLAHFLDAHTIALPPEHRNGAVAWELHGAPAGGMRLHRGAVNGGRLLAALVPDAAGLREEQLRVRRHLVDYDALHVRRDGVPLARATLETALTGQLLVIGRDGTGRIVSVLGLQTAGVLDDLYAERVLAHDDLGPRFTRGVPTLTVWAPTATAVRLVLFEDGDGEGAAELIAMTRRDDGCWQVTGTAAWRDRAYLFEVDVLDVDRIRPCTHRVTDPYSVGLTVDSEHSVLVDLCDPAWSDAQWASAPAPRCKRQAQQTIYELHIRDFSIADRTVPAADRGTYGAFTRTDSAGMRHLRSLADAGLTTVHLLPCFDVASIPERRSAQQEAHIPPGARPDSSTQQAAVAAVAAHDGYNWGYDPFHFLAPEGSYAREGRQSGGARTAEFRCMVGALHAAGLQVVLDQVFNHTDGAGHARTSVLDKVVPGYYHRLCREGRIETSTCCQNVATEHALAGKLMVDAVVLWARHYRVDGFRFDLMGHHSRENMLAVRAALDALTLERDGVDGRGVYLYGEGWNFGEVADNARFTQAVQSQLDGTGIGAFNDRLRDAVLGGGPMDADKRAEQGFATGCLLEPNGHQHGSEAEQRALLAHQSDLVRLSLAGNLRDLRLRGADGRTITGGELRYAGQAAGFATSPEESVNYVDAHDNETLYDTLVWKLPADISADDRVRMNVLALATTALGQSPSFWHAGTELLRSKSMDRDSFDSGDHFNAFDPTGARHGFGRGLPPAPSNQQSWHLMRPLLADPSLRMGPERIVGAAEMCRDLLRMRASTPLFTLGAAALVHAKVSFPFSGPDAVPGVIAMLIDDTRGPRIDPLLDAVLTVFNAGPRDVTLPLVSDMADGLELSEVQRRGADPVVKRAVCSEGEIRVPARTVAVFCRPARH</sequence>
<feature type="domain" description="Glycoside hydrolase family 13 N-terminal" evidence="3">
    <location>
        <begin position="174"/>
        <end position="250"/>
    </location>
</feature>
<evidence type="ECO:0000259" key="4">
    <source>
        <dbReference type="Pfam" id="PF11852"/>
    </source>
</evidence>
<dbReference type="Gene3D" id="2.60.40.1130">
    <property type="entry name" value="Rab geranylgeranyltransferase alpha-subunit, insert domain"/>
    <property type="match status" value="1"/>
</dbReference>
<dbReference type="Gene3D" id="3.20.20.80">
    <property type="entry name" value="Glycosidases"/>
    <property type="match status" value="1"/>
</dbReference>
<dbReference type="NCBIfam" id="TIGR02103">
    <property type="entry name" value="pullul_strch"/>
    <property type="match status" value="1"/>
</dbReference>
<dbReference type="Pfam" id="PF02922">
    <property type="entry name" value="CBM_48"/>
    <property type="match status" value="1"/>
</dbReference>
<dbReference type="InterPro" id="IPR013783">
    <property type="entry name" value="Ig-like_fold"/>
</dbReference>
<keyword evidence="7" id="KW-1185">Reference proteome</keyword>